<keyword evidence="6 9" id="KW-0460">Magnesium</keyword>
<accession>A0ABN5PMH3</accession>
<comment type="similarity">
    <text evidence="9">Belongs to the carbohydrate kinase PfkB family. Ribokinase subfamily.</text>
</comment>
<evidence type="ECO:0000313" key="11">
    <source>
        <dbReference type="EMBL" id="AYD89474.1"/>
    </source>
</evidence>
<comment type="cofactor">
    <cofactor evidence="9">
        <name>Mg(2+)</name>
        <dbReference type="ChEBI" id="CHEBI:18420"/>
    </cofactor>
    <text evidence="9">Requires a divalent cation, most likely magnesium in vivo, as an electrophilic catalyst to aid phosphoryl group transfer. It is the chelate of the metal and the nucleotide that is the actual substrate.</text>
</comment>
<organism evidence="11 12">
    <name type="scientific">Actinomyces lilanjuaniae</name>
    <dbReference type="NCBI Taxonomy" id="2321394"/>
    <lineage>
        <taxon>Bacteria</taxon>
        <taxon>Bacillati</taxon>
        <taxon>Actinomycetota</taxon>
        <taxon>Actinomycetes</taxon>
        <taxon>Actinomycetales</taxon>
        <taxon>Actinomycetaceae</taxon>
        <taxon>Actinomyces</taxon>
    </lineage>
</organism>
<keyword evidence="3 9" id="KW-0547">Nucleotide-binding</keyword>
<feature type="binding site" evidence="9">
    <location>
        <position position="300"/>
    </location>
    <ligand>
        <name>K(+)</name>
        <dbReference type="ChEBI" id="CHEBI:29103"/>
    </ligand>
</feature>
<evidence type="ECO:0000256" key="1">
    <source>
        <dbReference type="ARBA" id="ARBA00022679"/>
    </source>
</evidence>
<feature type="binding site" evidence="9">
    <location>
        <begin position="21"/>
        <end position="23"/>
    </location>
    <ligand>
        <name>substrate</name>
    </ligand>
</feature>
<evidence type="ECO:0000313" key="12">
    <source>
        <dbReference type="Proteomes" id="UP000273001"/>
    </source>
</evidence>
<feature type="binding site" evidence="9">
    <location>
        <position position="296"/>
    </location>
    <ligand>
        <name>K(+)</name>
        <dbReference type="ChEBI" id="CHEBI:29103"/>
    </ligand>
</feature>
<feature type="binding site" evidence="9">
    <location>
        <begin position="49"/>
        <end position="53"/>
    </location>
    <ligand>
        <name>substrate</name>
    </ligand>
</feature>
<sequence>MDAPAQAASGKDGVLVVGSINDDLIVFQDRLPRRGETLVGHHLRESFGGKGANQAVQASRMGARVSLVGAVGQDLRGRSCLENLREEGIECRVRTAQEDTGVGVEHIVDGDVFATIVPGANARVDPEWVTCQEDLFRTASVVVLQNEIPAESNVQAVRLARLHGARVVYNAAPARAADPAMMRECDYLVVNEEEAQHYLGSRITDLDDPQETARAVTALRHLSPGVIMTLGERGSHVAVNGEVHHVPAVPAQVVDATGAGDSFVGAFAAALDGGRDDLGAAILASHVAARTVTGAGAQTSMPRYKDLSDEAVRAQGGDSHPAA</sequence>
<protein>
    <recommendedName>
        <fullName evidence="9">Ribokinase</fullName>
        <shortName evidence="9">RK</shortName>
        <ecNumber evidence="9">2.7.1.15</ecNumber>
    </recommendedName>
</protein>
<evidence type="ECO:0000256" key="4">
    <source>
        <dbReference type="ARBA" id="ARBA00022777"/>
    </source>
</evidence>
<evidence type="ECO:0000256" key="9">
    <source>
        <dbReference type="HAMAP-Rule" id="MF_01987"/>
    </source>
</evidence>
<evidence type="ECO:0000256" key="6">
    <source>
        <dbReference type="ARBA" id="ARBA00022842"/>
    </source>
</evidence>
<evidence type="ECO:0000256" key="3">
    <source>
        <dbReference type="ARBA" id="ARBA00022741"/>
    </source>
</evidence>
<feature type="binding site" evidence="9">
    <location>
        <position position="255"/>
    </location>
    <ligand>
        <name>K(+)</name>
        <dbReference type="ChEBI" id="CHEBI:29103"/>
    </ligand>
</feature>
<feature type="active site" description="Proton acceptor" evidence="9">
    <location>
        <position position="261"/>
    </location>
</feature>
<feature type="binding site" evidence="9">
    <location>
        <position position="191"/>
    </location>
    <ligand>
        <name>ATP</name>
        <dbReference type="ChEBI" id="CHEBI:30616"/>
    </ligand>
</feature>
<feature type="binding site" evidence="9">
    <location>
        <position position="261"/>
    </location>
    <ligand>
        <name>substrate</name>
    </ligand>
</feature>
<dbReference type="PANTHER" id="PTHR10584">
    <property type="entry name" value="SUGAR KINASE"/>
    <property type="match status" value="1"/>
</dbReference>
<dbReference type="PANTHER" id="PTHR10584:SF166">
    <property type="entry name" value="RIBOKINASE"/>
    <property type="match status" value="1"/>
</dbReference>
<feature type="domain" description="Carbohydrate kinase PfkB" evidence="10">
    <location>
        <begin position="14"/>
        <end position="302"/>
    </location>
</feature>
<comment type="activity regulation">
    <text evidence="9">Activated by a monovalent cation that binds near, but not in, the active site. The most likely occupant of the site in vivo is potassium. Ion binding induces a conformational change that may alter substrate affinity.</text>
</comment>
<evidence type="ECO:0000256" key="8">
    <source>
        <dbReference type="ARBA" id="ARBA00023277"/>
    </source>
</evidence>
<evidence type="ECO:0000256" key="2">
    <source>
        <dbReference type="ARBA" id="ARBA00022723"/>
    </source>
</evidence>
<dbReference type="InterPro" id="IPR011877">
    <property type="entry name" value="Ribokinase"/>
</dbReference>
<feature type="binding site" evidence="9">
    <location>
        <position position="147"/>
    </location>
    <ligand>
        <name>substrate</name>
    </ligand>
</feature>
<keyword evidence="2 9" id="KW-0479">Metal-binding</keyword>
<keyword evidence="4 9" id="KW-0418">Kinase</keyword>
<proteinExistence type="inferred from homology"/>
<gene>
    <name evidence="9" type="primary">rbsK</name>
    <name evidence="11" type="ORF">D5R93_04305</name>
</gene>
<dbReference type="Pfam" id="PF00294">
    <property type="entry name" value="PfkB"/>
    <property type="match status" value="1"/>
</dbReference>
<comment type="subunit">
    <text evidence="9">Homodimer.</text>
</comment>
<reference evidence="11 12" key="1">
    <citation type="submission" date="2018-09" db="EMBL/GenBank/DDBJ databases">
        <authorList>
            <person name="Li J."/>
        </authorList>
    </citation>
    <scope>NUCLEOTIDE SEQUENCE [LARGE SCALE GENOMIC DNA]</scope>
    <source>
        <strain evidence="11 12">2129</strain>
    </source>
</reference>
<dbReference type="InterPro" id="IPR002139">
    <property type="entry name" value="Ribo/fructo_kinase"/>
</dbReference>
<name>A0ABN5PMH3_9ACTO</name>
<dbReference type="InterPro" id="IPR011611">
    <property type="entry name" value="PfkB_dom"/>
</dbReference>
<dbReference type="HAMAP" id="MF_01987">
    <property type="entry name" value="Ribokinase"/>
    <property type="match status" value="1"/>
</dbReference>
<dbReference type="EMBL" id="CP032514">
    <property type="protein sequence ID" value="AYD89474.1"/>
    <property type="molecule type" value="Genomic_DNA"/>
</dbReference>
<comment type="pathway">
    <text evidence="9">Carbohydrate metabolism; D-ribose degradation; D-ribose 5-phosphate from beta-D-ribopyranose: step 2/2.</text>
</comment>
<comment type="function">
    <text evidence="9">Catalyzes the phosphorylation of ribose at O-5 in a reaction requiring ATP and magnesium. The resulting D-ribose-5-phosphate can then be used either for sythesis of nucleotides, histidine, and tryptophan, or as a component of the pentose phosphate pathway.</text>
</comment>
<dbReference type="InterPro" id="IPR029056">
    <property type="entry name" value="Ribokinase-like"/>
</dbReference>
<keyword evidence="8 9" id="KW-0119">Carbohydrate metabolism</keyword>
<keyword evidence="7 9" id="KW-0630">Potassium</keyword>
<comment type="catalytic activity">
    <reaction evidence="9">
        <text>D-ribose + ATP = D-ribose 5-phosphate + ADP + H(+)</text>
        <dbReference type="Rhea" id="RHEA:13697"/>
        <dbReference type="ChEBI" id="CHEBI:15378"/>
        <dbReference type="ChEBI" id="CHEBI:30616"/>
        <dbReference type="ChEBI" id="CHEBI:47013"/>
        <dbReference type="ChEBI" id="CHEBI:78346"/>
        <dbReference type="ChEBI" id="CHEBI:456216"/>
        <dbReference type="EC" id="2.7.1.15"/>
    </reaction>
</comment>
<dbReference type="RefSeq" id="WP_119835786.1">
    <property type="nucleotide sequence ID" value="NZ_CP032514.1"/>
</dbReference>
<dbReference type="CDD" id="cd01174">
    <property type="entry name" value="ribokinase"/>
    <property type="match status" value="1"/>
</dbReference>
<comment type="subcellular location">
    <subcellularLocation>
        <location evidence="9">Cytoplasm</location>
    </subcellularLocation>
</comment>
<evidence type="ECO:0000259" key="10">
    <source>
        <dbReference type="Pfam" id="PF00294"/>
    </source>
</evidence>
<evidence type="ECO:0000256" key="7">
    <source>
        <dbReference type="ARBA" id="ARBA00022958"/>
    </source>
</evidence>
<keyword evidence="9" id="KW-0963">Cytoplasm</keyword>
<feature type="binding site" evidence="9">
    <location>
        <begin position="229"/>
        <end position="234"/>
    </location>
    <ligand>
        <name>ATP</name>
        <dbReference type="ChEBI" id="CHEBI:30616"/>
    </ligand>
</feature>
<feature type="binding site" evidence="9">
    <location>
        <position position="291"/>
    </location>
    <ligand>
        <name>K(+)</name>
        <dbReference type="ChEBI" id="CHEBI:29103"/>
    </ligand>
</feature>
<feature type="binding site" evidence="9">
    <location>
        <begin position="260"/>
        <end position="261"/>
    </location>
    <ligand>
        <name>ATP</name>
        <dbReference type="ChEBI" id="CHEBI:30616"/>
    </ligand>
</feature>
<evidence type="ECO:0000256" key="5">
    <source>
        <dbReference type="ARBA" id="ARBA00022840"/>
    </source>
</evidence>
<keyword evidence="5 9" id="KW-0067">ATP-binding</keyword>
<dbReference type="Gene3D" id="3.40.1190.20">
    <property type="match status" value="1"/>
</dbReference>
<dbReference type="PRINTS" id="PR00990">
    <property type="entry name" value="RIBOKINASE"/>
</dbReference>
<dbReference type="SUPFAM" id="SSF53613">
    <property type="entry name" value="Ribokinase-like"/>
    <property type="match status" value="1"/>
</dbReference>
<comment type="caution">
    <text evidence="9">Lacks conserved residue(s) required for the propagation of feature annotation.</text>
</comment>
<keyword evidence="12" id="KW-1185">Reference proteome</keyword>
<feature type="binding site" evidence="9">
    <location>
        <position position="257"/>
    </location>
    <ligand>
        <name>K(+)</name>
        <dbReference type="ChEBI" id="CHEBI:29103"/>
    </ligand>
</feature>
<keyword evidence="1 9" id="KW-0808">Transferase</keyword>
<dbReference type="Proteomes" id="UP000273001">
    <property type="component" value="Chromosome"/>
</dbReference>
<dbReference type="EC" id="2.7.1.15" evidence="9"/>
<feature type="binding site" evidence="9">
    <location>
        <position position="294"/>
    </location>
    <ligand>
        <name>K(+)</name>
        <dbReference type="ChEBI" id="CHEBI:29103"/>
    </ligand>
</feature>